<feature type="compositionally biased region" description="Basic and acidic residues" evidence="1">
    <location>
        <begin position="235"/>
        <end position="251"/>
    </location>
</feature>
<feature type="transmembrane region" description="Helical" evidence="2">
    <location>
        <begin position="12"/>
        <end position="30"/>
    </location>
</feature>
<gene>
    <name evidence="3" type="ORF">BN980_GECA21s00329g</name>
</gene>
<evidence type="ECO:0000256" key="2">
    <source>
        <dbReference type="SAM" id="Phobius"/>
    </source>
</evidence>
<dbReference type="GO" id="GO:0005886">
    <property type="term" value="C:plasma membrane"/>
    <property type="evidence" value="ECO:0007669"/>
    <property type="project" value="InterPro"/>
</dbReference>
<dbReference type="GO" id="GO:0006897">
    <property type="term" value="P:endocytosis"/>
    <property type="evidence" value="ECO:0007669"/>
    <property type="project" value="TreeGrafter"/>
</dbReference>
<dbReference type="GO" id="GO:0030866">
    <property type="term" value="P:cortical actin cytoskeleton organization"/>
    <property type="evidence" value="ECO:0007669"/>
    <property type="project" value="TreeGrafter"/>
</dbReference>
<evidence type="ECO:0000313" key="4">
    <source>
        <dbReference type="Proteomes" id="UP000242525"/>
    </source>
</evidence>
<dbReference type="GO" id="GO:0032185">
    <property type="term" value="P:septin cytoskeleton organization"/>
    <property type="evidence" value="ECO:0007669"/>
    <property type="project" value="TreeGrafter"/>
</dbReference>
<feature type="transmembrane region" description="Helical" evidence="2">
    <location>
        <begin position="189"/>
        <end position="212"/>
    </location>
</feature>
<name>A0A0J9XJ90_GEOCN</name>
<evidence type="ECO:0000256" key="1">
    <source>
        <dbReference type="SAM" id="MobiDB-lite"/>
    </source>
</evidence>
<comment type="caution">
    <text evidence="3">The sequence shown here is derived from an EMBL/GenBank/DDBJ whole genome shotgun (WGS) entry which is preliminary data.</text>
</comment>
<keyword evidence="2" id="KW-0472">Membrane</keyword>
<sequence>MAGKPIFSSIALFLQAGALVMLFFIILAGVRDSTPLNEIFFLEFDTDSIADNLPNPVRWTLYNYCGVSSNGKNIDCSSTTAGIAFQPQVTFGTTNGIPSDIIDNRDTYYYLTKIGFAFYLIVTPLTFFSLVLSIFGCFSRFGAACAAFIEFVALLFCTATSCMMTAAFVKARNAFTDNNISAHLGVKAFAFTWAVTALLMITFALLCCSCTGGSNGRSFGRRNKVGNEESSTSPLKRESSFERIYDHDKPRGRGFFNVSRRKQEQPTGFFSENMTNPPPQAPPAVDART</sequence>
<dbReference type="PANTHER" id="PTHR36414:SF1">
    <property type="entry name" value="PROTEIN SUR7"/>
    <property type="match status" value="1"/>
</dbReference>
<feature type="transmembrane region" description="Helical" evidence="2">
    <location>
        <begin position="116"/>
        <end position="138"/>
    </location>
</feature>
<protein>
    <submittedName>
        <fullName evidence="3">Similar to Saccharomyces cerevisiae YNL194C Integral membrane protein required for sporulation and plasma membrane sphingolipid content</fullName>
    </submittedName>
</protein>
<evidence type="ECO:0000313" key="3">
    <source>
        <dbReference type="EMBL" id="CDO57382.1"/>
    </source>
</evidence>
<dbReference type="InterPro" id="IPR009571">
    <property type="entry name" value="SUR7/Rim9-like_fungi"/>
</dbReference>
<feature type="transmembrane region" description="Helical" evidence="2">
    <location>
        <begin position="145"/>
        <end position="169"/>
    </location>
</feature>
<dbReference type="GO" id="GO:0045121">
    <property type="term" value="C:membrane raft"/>
    <property type="evidence" value="ECO:0007669"/>
    <property type="project" value="TreeGrafter"/>
</dbReference>
<feature type="compositionally biased region" description="Polar residues" evidence="1">
    <location>
        <begin position="265"/>
        <end position="275"/>
    </location>
</feature>
<dbReference type="Pfam" id="PF06687">
    <property type="entry name" value="SUR7"/>
    <property type="match status" value="1"/>
</dbReference>
<dbReference type="GO" id="GO:0005938">
    <property type="term" value="C:cell cortex"/>
    <property type="evidence" value="ECO:0007669"/>
    <property type="project" value="TreeGrafter"/>
</dbReference>
<dbReference type="Proteomes" id="UP000242525">
    <property type="component" value="Unassembled WGS sequence"/>
</dbReference>
<keyword evidence="4" id="KW-1185">Reference proteome</keyword>
<proteinExistence type="predicted"/>
<keyword evidence="2" id="KW-1133">Transmembrane helix</keyword>
<dbReference type="EMBL" id="CCBN010000021">
    <property type="protein sequence ID" value="CDO57382.1"/>
    <property type="molecule type" value="Genomic_DNA"/>
</dbReference>
<organism evidence="3 4">
    <name type="scientific">Geotrichum candidum</name>
    <name type="common">Oospora lactis</name>
    <name type="synonym">Dipodascus geotrichum</name>
    <dbReference type="NCBI Taxonomy" id="1173061"/>
    <lineage>
        <taxon>Eukaryota</taxon>
        <taxon>Fungi</taxon>
        <taxon>Dikarya</taxon>
        <taxon>Ascomycota</taxon>
        <taxon>Saccharomycotina</taxon>
        <taxon>Dipodascomycetes</taxon>
        <taxon>Dipodascales</taxon>
        <taxon>Dipodascaceae</taxon>
        <taxon>Geotrichum</taxon>
    </lineage>
</organism>
<accession>A0A0J9XJ90</accession>
<dbReference type="PANTHER" id="PTHR36414">
    <property type="entry name" value="PROTEIN SUR7"/>
    <property type="match status" value="1"/>
</dbReference>
<reference evidence="3" key="1">
    <citation type="submission" date="2014-03" db="EMBL/GenBank/DDBJ databases">
        <authorList>
            <person name="Casaregola S."/>
        </authorList>
    </citation>
    <scope>NUCLEOTIDE SEQUENCE [LARGE SCALE GENOMIC DNA]</scope>
    <source>
        <strain evidence="3">CLIB 918</strain>
    </source>
</reference>
<keyword evidence="2" id="KW-0812">Transmembrane</keyword>
<dbReference type="GO" id="GO:0031505">
    <property type="term" value="P:fungal-type cell wall organization"/>
    <property type="evidence" value="ECO:0007669"/>
    <property type="project" value="TreeGrafter"/>
</dbReference>
<dbReference type="AlphaFoldDB" id="A0A0J9XJ90"/>
<feature type="region of interest" description="Disordered" evidence="1">
    <location>
        <begin position="221"/>
        <end position="289"/>
    </location>
</feature>
<dbReference type="OrthoDB" id="5419460at2759"/>